<feature type="coiled-coil region" evidence="1">
    <location>
        <begin position="1"/>
        <end position="54"/>
    </location>
</feature>
<name>A0A174GB19_9CLOT</name>
<organism evidence="2 3">
    <name type="scientific">Clostridium disporicum</name>
    <dbReference type="NCBI Taxonomy" id="84024"/>
    <lineage>
        <taxon>Bacteria</taxon>
        <taxon>Bacillati</taxon>
        <taxon>Bacillota</taxon>
        <taxon>Clostridia</taxon>
        <taxon>Eubacteriales</taxon>
        <taxon>Clostridiaceae</taxon>
        <taxon>Clostridium</taxon>
    </lineage>
</organism>
<evidence type="ECO:0000313" key="3">
    <source>
        <dbReference type="Proteomes" id="UP000095594"/>
    </source>
</evidence>
<dbReference type="InterPro" id="IPR054688">
    <property type="entry name" value="CD1247_N"/>
</dbReference>
<evidence type="ECO:0000313" key="2">
    <source>
        <dbReference type="EMBL" id="CUO58256.1"/>
    </source>
</evidence>
<dbReference type="EMBL" id="CYZX01000011">
    <property type="protein sequence ID" value="CUO58256.1"/>
    <property type="molecule type" value="Genomic_DNA"/>
</dbReference>
<dbReference type="NCBIfam" id="NF045650">
    <property type="entry name" value="CD1247_Nterm"/>
    <property type="match status" value="1"/>
</dbReference>
<sequence>MREIFDEIDNIKNSIESIQDEKYKELFNQISNLLINLSDKVEEVIVKQESLEENVGYIGEDLTDIQDELFEEVTFEDLMDIEDEYIEISCKCCGKPLFVEKDALNKNNNIPCPFCNNKAN</sequence>
<proteinExistence type="predicted"/>
<dbReference type="Proteomes" id="UP000095594">
    <property type="component" value="Unassembled WGS sequence"/>
</dbReference>
<dbReference type="RefSeq" id="WP_055265844.1">
    <property type="nucleotide sequence ID" value="NZ_CABIXQ010000011.1"/>
</dbReference>
<dbReference type="OrthoDB" id="1912904at2"/>
<protein>
    <submittedName>
        <fullName evidence="2">Uncharacterized protein</fullName>
    </submittedName>
</protein>
<keyword evidence="1" id="KW-0175">Coiled coil</keyword>
<evidence type="ECO:0000256" key="1">
    <source>
        <dbReference type="SAM" id="Coils"/>
    </source>
</evidence>
<dbReference type="AlphaFoldDB" id="A0A174GB19"/>
<accession>A0A174GB19</accession>
<gene>
    <name evidence="2" type="ORF">ERS852471_01824</name>
</gene>
<reference evidence="2 3" key="1">
    <citation type="submission" date="2015-09" db="EMBL/GenBank/DDBJ databases">
        <authorList>
            <consortium name="Pathogen Informatics"/>
        </authorList>
    </citation>
    <scope>NUCLEOTIDE SEQUENCE [LARGE SCALE GENOMIC DNA]</scope>
    <source>
        <strain evidence="2 3">2789STDY5834856</strain>
    </source>
</reference>